<reference evidence="7 8" key="1">
    <citation type="submission" date="2021-09" db="EMBL/GenBank/DDBJ databases">
        <title>The complete genome sequence of a new microorganism.</title>
        <authorList>
            <person name="Zi Z."/>
        </authorList>
    </citation>
    <scope>NUCLEOTIDE SEQUENCE [LARGE SCALE GENOMIC DNA]</scope>
    <source>
        <strain evidence="7 8">WGZ8</strain>
    </source>
</reference>
<dbReference type="InterPro" id="IPR050176">
    <property type="entry name" value="LTTR"/>
</dbReference>
<evidence type="ECO:0000256" key="1">
    <source>
        <dbReference type="ARBA" id="ARBA00009437"/>
    </source>
</evidence>
<dbReference type="SUPFAM" id="SSF46785">
    <property type="entry name" value="Winged helix' DNA-binding domain"/>
    <property type="match status" value="1"/>
</dbReference>
<evidence type="ECO:0000313" key="7">
    <source>
        <dbReference type="EMBL" id="MBZ6078883.1"/>
    </source>
</evidence>
<evidence type="ECO:0000256" key="3">
    <source>
        <dbReference type="ARBA" id="ARBA00023125"/>
    </source>
</evidence>
<evidence type="ECO:0000256" key="2">
    <source>
        <dbReference type="ARBA" id="ARBA00023015"/>
    </source>
</evidence>
<dbReference type="PROSITE" id="PS50931">
    <property type="entry name" value="HTH_LYSR"/>
    <property type="match status" value="1"/>
</dbReference>
<feature type="coiled-coil region" evidence="5">
    <location>
        <begin position="44"/>
        <end position="71"/>
    </location>
</feature>
<comment type="similarity">
    <text evidence="1">Belongs to the LysR transcriptional regulatory family.</text>
</comment>
<name>A0ABS7VTI8_9HYPH</name>
<evidence type="ECO:0000313" key="8">
    <source>
        <dbReference type="Proteomes" id="UP000704176"/>
    </source>
</evidence>
<dbReference type="InterPro" id="IPR005119">
    <property type="entry name" value="LysR_subst-bd"/>
</dbReference>
<organism evidence="7 8">
    <name type="scientific">Microvirga puerhi</name>
    <dbReference type="NCBI Taxonomy" id="2876078"/>
    <lineage>
        <taxon>Bacteria</taxon>
        <taxon>Pseudomonadati</taxon>
        <taxon>Pseudomonadota</taxon>
        <taxon>Alphaproteobacteria</taxon>
        <taxon>Hyphomicrobiales</taxon>
        <taxon>Methylobacteriaceae</taxon>
        <taxon>Microvirga</taxon>
    </lineage>
</organism>
<dbReference type="Gene3D" id="1.10.10.10">
    <property type="entry name" value="Winged helix-like DNA-binding domain superfamily/Winged helix DNA-binding domain"/>
    <property type="match status" value="1"/>
</dbReference>
<dbReference type="EMBL" id="JAIRBM010000023">
    <property type="protein sequence ID" value="MBZ6078883.1"/>
    <property type="molecule type" value="Genomic_DNA"/>
</dbReference>
<dbReference type="Gene3D" id="3.40.190.10">
    <property type="entry name" value="Periplasmic binding protein-like II"/>
    <property type="match status" value="2"/>
</dbReference>
<comment type="caution">
    <text evidence="7">The sequence shown here is derived from an EMBL/GenBank/DDBJ whole genome shotgun (WGS) entry which is preliminary data.</text>
</comment>
<dbReference type="InterPro" id="IPR036388">
    <property type="entry name" value="WH-like_DNA-bd_sf"/>
</dbReference>
<feature type="domain" description="HTH lysR-type" evidence="6">
    <location>
        <begin position="23"/>
        <end position="80"/>
    </location>
</feature>
<evidence type="ECO:0000256" key="5">
    <source>
        <dbReference type="SAM" id="Coils"/>
    </source>
</evidence>
<dbReference type="InterPro" id="IPR036390">
    <property type="entry name" value="WH_DNA-bd_sf"/>
</dbReference>
<evidence type="ECO:0000256" key="4">
    <source>
        <dbReference type="ARBA" id="ARBA00023163"/>
    </source>
</evidence>
<evidence type="ECO:0000259" key="6">
    <source>
        <dbReference type="PROSITE" id="PS50931"/>
    </source>
</evidence>
<dbReference type="PANTHER" id="PTHR30579">
    <property type="entry name" value="TRANSCRIPTIONAL REGULATOR"/>
    <property type="match status" value="1"/>
</dbReference>
<keyword evidence="8" id="KW-1185">Reference proteome</keyword>
<dbReference type="InterPro" id="IPR000847">
    <property type="entry name" value="LysR_HTH_N"/>
</dbReference>
<keyword evidence="3" id="KW-0238">DNA-binding</keyword>
<protein>
    <submittedName>
        <fullName evidence="7">LysR family transcriptional regulator</fullName>
    </submittedName>
</protein>
<proteinExistence type="inferred from homology"/>
<keyword evidence="2" id="KW-0805">Transcription regulation</keyword>
<sequence length="347" mass="39245">MQPKSQRGVPAVEHETPAALGRPDWDGIRIFLEVARRGSFRSAAEHLDQSINALRRRIDDLERKLGTVLLTRHVDGIRVTVEGSKILAVAERMEAAAYDIARVRDQALPVLSGEVRIAVTEGLGTFWLAPRLVEFQRSYPRLIIDLSCAMRSADVLRMEADASVQLTQPTAPDLKIVKLGRLHSMPYVARSYIDTYGIPHQLQDILHHRVVLQLAEQTTTQEVFAKLAGGVPQEGFVAMRTNVSSAHYWAIAKGAGIGWLPTYASAIGARIIPLDLDLRFSFDIWLTYHPDAKRIPRVQRCIEWIIESFDPRHFPWFRDEFIHPKDLPQDYRGQPLVNWFEGFTGAV</sequence>
<gene>
    <name evidence="7" type="ORF">K9B37_21740</name>
</gene>
<dbReference type="Pfam" id="PF03466">
    <property type="entry name" value="LysR_substrate"/>
    <property type="match status" value="1"/>
</dbReference>
<dbReference type="Pfam" id="PF00126">
    <property type="entry name" value="HTH_1"/>
    <property type="match status" value="1"/>
</dbReference>
<keyword evidence="4" id="KW-0804">Transcription</keyword>
<dbReference type="Proteomes" id="UP000704176">
    <property type="component" value="Unassembled WGS sequence"/>
</dbReference>
<accession>A0ABS7VTI8</accession>
<dbReference type="RefSeq" id="WP_224315635.1">
    <property type="nucleotide sequence ID" value="NZ_JAIRBM010000023.1"/>
</dbReference>
<dbReference type="SUPFAM" id="SSF53850">
    <property type="entry name" value="Periplasmic binding protein-like II"/>
    <property type="match status" value="1"/>
</dbReference>
<dbReference type="PANTHER" id="PTHR30579:SF3">
    <property type="entry name" value="TRANSCRIPTIONAL REGULATORY PROTEIN"/>
    <property type="match status" value="1"/>
</dbReference>
<keyword evidence="5" id="KW-0175">Coiled coil</keyword>